<accession>A0A1B9C095</accession>
<dbReference type="InterPro" id="IPR029060">
    <property type="entry name" value="PIN-like_dom_sf"/>
</dbReference>
<dbReference type="Pfam" id="PF01850">
    <property type="entry name" value="PIN"/>
    <property type="match status" value="1"/>
</dbReference>
<evidence type="ECO:0000259" key="1">
    <source>
        <dbReference type="Pfam" id="PF01850"/>
    </source>
</evidence>
<protein>
    <submittedName>
        <fullName evidence="2">DNA-binding protein</fullName>
    </submittedName>
</protein>
<dbReference type="PANTHER" id="PTHR39664">
    <property type="match status" value="1"/>
</dbReference>
<gene>
    <name evidence="2" type="ORF">BBC27_00745</name>
</gene>
<feature type="domain" description="PIN" evidence="1">
    <location>
        <begin position="4"/>
        <end position="99"/>
    </location>
</feature>
<dbReference type="InterPro" id="IPR002716">
    <property type="entry name" value="PIN_dom"/>
</dbReference>
<dbReference type="RefSeq" id="WP_065412904.1">
    <property type="nucleotide sequence ID" value="NZ_MASQ01000068.1"/>
</dbReference>
<dbReference type="CDD" id="cd18683">
    <property type="entry name" value="PIN_VapC-like"/>
    <property type="match status" value="1"/>
</dbReference>
<dbReference type="EMBL" id="MASQ01000068">
    <property type="protein sequence ID" value="OCB03389.1"/>
    <property type="molecule type" value="Genomic_DNA"/>
</dbReference>
<dbReference type="GO" id="GO:0003677">
    <property type="term" value="F:DNA binding"/>
    <property type="evidence" value="ECO:0007669"/>
    <property type="project" value="UniProtKB-KW"/>
</dbReference>
<dbReference type="Proteomes" id="UP000093129">
    <property type="component" value="Unassembled WGS sequence"/>
</dbReference>
<evidence type="ECO:0000313" key="2">
    <source>
        <dbReference type="EMBL" id="OCB03389.1"/>
    </source>
</evidence>
<organism evidence="2 3">
    <name type="scientific">Acidithiobacillus ferrivorans</name>
    <dbReference type="NCBI Taxonomy" id="160808"/>
    <lineage>
        <taxon>Bacteria</taxon>
        <taxon>Pseudomonadati</taxon>
        <taxon>Pseudomonadota</taxon>
        <taxon>Acidithiobacillia</taxon>
        <taxon>Acidithiobacillales</taxon>
        <taxon>Acidithiobacillaceae</taxon>
        <taxon>Acidithiobacillus</taxon>
    </lineage>
</organism>
<dbReference type="Gene3D" id="3.40.50.1010">
    <property type="entry name" value="5'-nuclease"/>
    <property type="match status" value="1"/>
</dbReference>
<comment type="caution">
    <text evidence="2">The sequence shown here is derived from an EMBL/GenBank/DDBJ whole genome shotgun (WGS) entry which is preliminary data.</text>
</comment>
<evidence type="ECO:0000313" key="3">
    <source>
        <dbReference type="Proteomes" id="UP000093129"/>
    </source>
</evidence>
<dbReference type="PANTHER" id="PTHR39664:SF2">
    <property type="entry name" value="NUCLEIC ACID-BINDING PROTEIN, CONTAINING PIN DOMAIN-RELATED"/>
    <property type="match status" value="1"/>
</dbReference>
<reference evidence="2 3" key="1">
    <citation type="submission" date="2016-07" db="EMBL/GenBank/DDBJ databases">
        <title>Draft genome of a psychrotolerant acidophile Acidithiobacillus ferrivorans strain YL15.</title>
        <authorList>
            <person name="Peng T."/>
            <person name="Ma L."/>
            <person name="Nan M."/>
            <person name="An N."/>
            <person name="Wang M."/>
            <person name="Qiu G."/>
            <person name="Zeng W."/>
        </authorList>
    </citation>
    <scope>NUCLEOTIDE SEQUENCE [LARGE SCALE GENOMIC DNA]</scope>
    <source>
        <strain evidence="2 3">YL15</strain>
    </source>
</reference>
<sequence>MRVAVDTNVLVRAAVRDDPAQAGIAAKVLIDAELIAVALPCLCEFVWVLLRVYSLQPTDAAAAIRALLAAANVEVNRPAVEAGLSVLEAGGDFADGVIAYEGNWLGGETFVSFDKKAASLLLAQGQSALLLPG</sequence>
<proteinExistence type="predicted"/>
<dbReference type="SUPFAM" id="SSF88723">
    <property type="entry name" value="PIN domain-like"/>
    <property type="match status" value="1"/>
</dbReference>
<dbReference type="AlphaFoldDB" id="A0A1B9C095"/>
<keyword evidence="2" id="KW-0238">DNA-binding</keyword>
<name>A0A1B9C095_9PROT</name>